<sequence length="122" mass="13210">MLAGLLAGCALLGIEKSGLLDPLMQKLAPQQLDWNNDYAVVEHLRARLVADRLVSVPGKCLLFIINGNDPPNAARFRVMEKPTDGCPAAKGTLPQLMTVRVNRPARQAEVDAGTPSQFRPLP</sequence>
<proteinExistence type="predicted"/>
<accession>A0ABT1VZW8</accession>
<reference evidence="1 2" key="1">
    <citation type="submission" date="2022-06" db="EMBL/GenBank/DDBJ databases">
        <title>Rhizosaccharibacter gen. nov. sp. nov. KSS12, endophytic bacteria isolated from sugarcane.</title>
        <authorList>
            <person name="Pitiwittayakul N."/>
        </authorList>
    </citation>
    <scope>NUCLEOTIDE SEQUENCE [LARGE SCALE GENOMIC DNA]</scope>
    <source>
        <strain evidence="1 2">KSS12</strain>
    </source>
</reference>
<dbReference type="EMBL" id="JAMZEJ010000006">
    <property type="protein sequence ID" value="MCQ8241259.1"/>
    <property type="molecule type" value="Genomic_DNA"/>
</dbReference>
<dbReference type="Proteomes" id="UP001524547">
    <property type="component" value="Unassembled WGS sequence"/>
</dbReference>
<evidence type="ECO:0000313" key="1">
    <source>
        <dbReference type="EMBL" id="MCQ8241259.1"/>
    </source>
</evidence>
<protein>
    <submittedName>
        <fullName evidence="1">Uncharacterized protein</fullName>
    </submittedName>
</protein>
<organism evidence="1 2">
    <name type="scientific">Rhizosaccharibacter radicis</name>
    <dbReference type="NCBI Taxonomy" id="2782605"/>
    <lineage>
        <taxon>Bacteria</taxon>
        <taxon>Pseudomonadati</taxon>
        <taxon>Pseudomonadota</taxon>
        <taxon>Alphaproteobacteria</taxon>
        <taxon>Acetobacterales</taxon>
        <taxon>Acetobacteraceae</taxon>
        <taxon>Rhizosaccharibacter</taxon>
    </lineage>
</organism>
<keyword evidence="2" id="KW-1185">Reference proteome</keyword>
<comment type="caution">
    <text evidence="1">The sequence shown here is derived from an EMBL/GenBank/DDBJ whole genome shotgun (WGS) entry which is preliminary data.</text>
</comment>
<gene>
    <name evidence="1" type="ORF">NFI88_10450</name>
</gene>
<dbReference type="RefSeq" id="WP_422920008.1">
    <property type="nucleotide sequence ID" value="NZ_JAMZEJ010000006.1"/>
</dbReference>
<evidence type="ECO:0000313" key="2">
    <source>
        <dbReference type="Proteomes" id="UP001524547"/>
    </source>
</evidence>
<name>A0ABT1VZW8_9PROT</name>